<proteinExistence type="predicted"/>
<accession>A0A4S2KK43</accession>
<dbReference type="EMBL" id="QBLH01002519">
    <property type="protein sequence ID" value="TGZ48227.1"/>
    <property type="molecule type" value="Genomic_DNA"/>
</dbReference>
<dbReference type="Proteomes" id="UP000310200">
    <property type="component" value="Unassembled WGS sequence"/>
</dbReference>
<keyword evidence="2" id="KW-1185">Reference proteome</keyword>
<name>A0A4S2KK43_9HYME</name>
<protein>
    <submittedName>
        <fullName evidence="1">Uncharacterized protein</fullName>
    </submittedName>
</protein>
<organism evidence="1 2">
    <name type="scientific">Temnothorax longispinosus</name>
    <dbReference type="NCBI Taxonomy" id="300112"/>
    <lineage>
        <taxon>Eukaryota</taxon>
        <taxon>Metazoa</taxon>
        <taxon>Ecdysozoa</taxon>
        <taxon>Arthropoda</taxon>
        <taxon>Hexapoda</taxon>
        <taxon>Insecta</taxon>
        <taxon>Pterygota</taxon>
        <taxon>Neoptera</taxon>
        <taxon>Endopterygota</taxon>
        <taxon>Hymenoptera</taxon>
        <taxon>Apocrita</taxon>
        <taxon>Aculeata</taxon>
        <taxon>Formicoidea</taxon>
        <taxon>Formicidae</taxon>
        <taxon>Myrmicinae</taxon>
        <taxon>Temnothorax</taxon>
    </lineage>
</organism>
<reference evidence="1 2" key="1">
    <citation type="journal article" date="2019" name="Philos. Trans. R. Soc. Lond., B, Biol. Sci.">
        <title>Ant behaviour and brain gene expression of defending hosts depend on the ecological success of the intruding social parasite.</title>
        <authorList>
            <person name="Kaur R."/>
            <person name="Stoldt M."/>
            <person name="Jongepier E."/>
            <person name="Feldmeyer B."/>
            <person name="Menzel F."/>
            <person name="Bornberg-Bauer E."/>
            <person name="Foitzik S."/>
        </authorList>
    </citation>
    <scope>NUCLEOTIDE SEQUENCE [LARGE SCALE GENOMIC DNA]</scope>
    <source>
        <tissue evidence="1">Whole body</tissue>
    </source>
</reference>
<gene>
    <name evidence="1" type="ORF">DBV15_09373</name>
</gene>
<comment type="caution">
    <text evidence="1">The sequence shown here is derived from an EMBL/GenBank/DDBJ whole genome shotgun (WGS) entry which is preliminary data.</text>
</comment>
<sequence>MSLATELKWHEIVYHRTSLISRNDQRAYSRSGCPLETLRQRNVIYVCSREGWMAAYRGYEKRGREERKTNGTDWFPPSGSGTGNVDEVAAAKEGPRVCQRRQETLAHSLITQLKWTGNIPPVPCRLPPPLSSLLLHCHYDYYIAVAIVQLYQSDVTRGRSSVFKPRPFIDISCTQHRPMLSYWELVLIERALLSATSNKQYHSFTKHQYNRQCSFPDDVQFQRARIISGQSTRAALTALLMGIEP</sequence>
<evidence type="ECO:0000313" key="2">
    <source>
        <dbReference type="Proteomes" id="UP000310200"/>
    </source>
</evidence>
<evidence type="ECO:0000313" key="1">
    <source>
        <dbReference type="EMBL" id="TGZ48227.1"/>
    </source>
</evidence>
<dbReference type="AlphaFoldDB" id="A0A4S2KK43"/>